<protein>
    <submittedName>
        <fullName evidence="3">Fumarylacetoacetate hydrolase family protein</fullName>
    </submittedName>
</protein>
<dbReference type="Proteomes" id="UP001499933">
    <property type="component" value="Unassembled WGS sequence"/>
</dbReference>
<dbReference type="RefSeq" id="WP_344090060.1">
    <property type="nucleotide sequence ID" value="NZ_BAAAOG010000001.1"/>
</dbReference>
<dbReference type="Gene3D" id="3.90.850.10">
    <property type="entry name" value="Fumarylacetoacetase-like, C-terminal domain"/>
    <property type="match status" value="1"/>
</dbReference>
<evidence type="ECO:0000313" key="3">
    <source>
        <dbReference type="EMBL" id="GAA1943040.1"/>
    </source>
</evidence>
<dbReference type="GO" id="GO:0016787">
    <property type="term" value="F:hydrolase activity"/>
    <property type="evidence" value="ECO:0007669"/>
    <property type="project" value="UniProtKB-KW"/>
</dbReference>
<feature type="region of interest" description="Disordered" evidence="1">
    <location>
        <begin position="1"/>
        <end position="34"/>
    </location>
</feature>
<evidence type="ECO:0000259" key="2">
    <source>
        <dbReference type="Pfam" id="PF01557"/>
    </source>
</evidence>
<feature type="compositionally biased region" description="Basic and acidic residues" evidence="1">
    <location>
        <begin position="1"/>
        <end position="17"/>
    </location>
</feature>
<organism evidence="3 4">
    <name type="scientific">Microbacterium deminutum</name>
    <dbReference type="NCBI Taxonomy" id="344164"/>
    <lineage>
        <taxon>Bacteria</taxon>
        <taxon>Bacillati</taxon>
        <taxon>Actinomycetota</taxon>
        <taxon>Actinomycetes</taxon>
        <taxon>Micrococcales</taxon>
        <taxon>Microbacteriaceae</taxon>
        <taxon>Microbacterium</taxon>
    </lineage>
</organism>
<dbReference type="InterPro" id="IPR036663">
    <property type="entry name" value="Fumarylacetoacetase_C_sf"/>
</dbReference>
<name>A0ABP5BFZ4_9MICO</name>
<keyword evidence="4" id="KW-1185">Reference proteome</keyword>
<keyword evidence="3" id="KW-0378">Hydrolase</keyword>
<gene>
    <name evidence="3" type="ORF">GCM10009776_00990</name>
</gene>
<dbReference type="EMBL" id="BAAAOG010000001">
    <property type="protein sequence ID" value="GAA1943040.1"/>
    <property type="molecule type" value="Genomic_DNA"/>
</dbReference>
<dbReference type="PANTHER" id="PTHR43211">
    <property type="entry name" value="FUMARYLACETOACETATE HYDROLASE"/>
    <property type="match status" value="1"/>
</dbReference>
<proteinExistence type="predicted"/>
<dbReference type="InterPro" id="IPR011234">
    <property type="entry name" value="Fumarylacetoacetase-like_C"/>
</dbReference>
<evidence type="ECO:0000313" key="4">
    <source>
        <dbReference type="Proteomes" id="UP001499933"/>
    </source>
</evidence>
<comment type="caution">
    <text evidence="3">The sequence shown here is derived from an EMBL/GenBank/DDBJ whole genome shotgun (WGS) entry which is preliminary data.</text>
</comment>
<sequence>MRIARWEEIPRVDRPEGETPVAGRGSEATETKRGEGFVIGDSVVPFPDGLTVADVLARGLDAAHSAFRLANTRTERANASRSVARRPEERIPLADVRLLAPVVPAAIRDFVAFEEHVEGVSASVDGRSEVVPEWYQAPTFYFTNPHTVLGPGEPVSPPVTERLDFELEIAAVIGGVEGSDGANLTVQGAASHIFGYTIMNDWSARDIQSREMKVRLGPAKGKDFGTSLGPWIVTADELAPFLDADGFLAVRAEVRVNGELIGEDLVSNMGWPFPELVAYASRNSRVVPGDVLGSGTVGNGGCLGELWGRAGELVPPPLREGDEVRMQVEGIGELVARVGAAVVAPALPQARVRSRARTR</sequence>
<reference evidence="4" key="1">
    <citation type="journal article" date="2019" name="Int. J. Syst. Evol. Microbiol.">
        <title>The Global Catalogue of Microorganisms (GCM) 10K type strain sequencing project: providing services to taxonomists for standard genome sequencing and annotation.</title>
        <authorList>
            <consortium name="The Broad Institute Genomics Platform"/>
            <consortium name="The Broad Institute Genome Sequencing Center for Infectious Disease"/>
            <person name="Wu L."/>
            <person name="Ma J."/>
        </authorList>
    </citation>
    <scope>NUCLEOTIDE SEQUENCE [LARGE SCALE GENOMIC DNA]</scope>
    <source>
        <strain evidence="4">JCM 14901</strain>
    </source>
</reference>
<dbReference type="SUPFAM" id="SSF56529">
    <property type="entry name" value="FAH"/>
    <property type="match status" value="1"/>
</dbReference>
<feature type="domain" description="Fumarylacetoacetase-like C-terminal" evidence="2">
    <location>
        <begin position="107"/>
        <end position="338"/>
    </location>
</feature>
<accession>A0ABP5BFZ4</accession>
<dbReference type="PANTHER" id="PTHR43211:SF1">
    <property type="entry name" value="BLL6422 PROTEIN"/>
    <property type="match status" value="1"/>
</dbReference>
<dbReference type="Pfam" id="PF01557">
    <property type="entry name" value="FAA_hydrolase"/>
    <property type="match status" value="1"/>
</dbReference>
<evidence type="ECO:0000256" key="1">
    <source>
        <dbReference type="SAM" id="MobiDB-lite"/>
    </source>
</evidence>